<dbReference type="InterPro" id="IPR001737">
    <property type="entry name" value="KsgA/Erm"/>
</dbReference>
<feature type="binding site" evidence="5">
    <location>
        <position position="136"/>
    </location>
    <ligand>
        <name>S-adenosyl-L-methionine</name>
        <dbReference type="ChEBI" id="CHEBI:59789"/>
    </ligand>
</feature>
<proteinExistence type="inferred from homology"/>
<keyword evidence="4 5" id="KW-0694">RNA-binding</keyword>
<comment type="similarity">
    <text evidence="5 6">Belongs to the class I-like SAM-binding methyltransferase superfamily. rRNA adenine N(6)-methyltransferase family.</text>
</comment>
<feature type="domain" description="Ribosomal RNA adenine methylase transferase N-terminal" evidence="8">
    <location>
        <begin position="49"/>
        <end position="152"/>
    </location>
</feature>
<sequence length="323" mass="35846">MGKVARTKHSRGANGPYQKPDQGPLGKATSAIFKFNTDLGQHILKNGAIADAIVDKANIQQGQTVLEVGPGPGVLTNRILAKAKKVVAVEVDPRMAAELTKNVQGTPAEKKLQIVLGDFVKTDLSQLPPFQICISNTPYQVESSVVRVEPKSDRPAISWDEWDGMLRICFVRKNKTLRAGFMGNKTRAMIERNWITFATMYPEKVTQADIDFMLGNGEPEPMEDVEMDTNNDADDDVPEMDEDDILMGDMGFEKKNVPEIPKGALLTIGNNKVSRVMVTKLIQVKLQRILDRTELANARAQKCDENDFLRLLHACNKEGIHFS</sequence>
<keyword evidence="3 5" id="KW-0949">S-adenosyl-L-methionine</keyword>
<dbReference type="Gene3D" id="1.10.8.480">
    <property type="match status" value="1"/>
</dbReference>
<dbReference type="AlphaFoldDB" id="A0AAN4YDK6"/>
<evidence type="ECO:0000313" key="10">
    <source>
        <dbReference type="Proteomes" id="UP001165205"/>
    </source>
</evidence>
<dbReference type="PANTHER" id="PTHR11727">
    <property type="entry name" value="DIMETHYLADENOSINE TRANSFERASE"/>
    <property type="match status" value="1"/>
</dbReference>
<dbReference type="PROSITE" id="PS51689">
    <property type="entry name" value="SAM_RNA_A_N6_MT"/>
    <property type="match status" value="1"/>
</dbReference>
<feature type="binding site" evidence="5">
    <location>
        <position position="118"/>
    </location>
    <ligand>
        <name>S-adenosyl-L-methionine</name>
        <dbReference type="ChEBI" id="CHEBI:59789"/>
    </ligand>
</feature>
<dbReference type="GO" id="GO:0003723">
    <property type="term" value="F:RNA binding"/>
    <property type="evidence" value="ECO:0007669"/>
    <property type="project" value="UniProtKB-UniRule"/>
</dbReference>
<keyword evidence="6" id="KW-0698">rRNA processing</keyword>
<dbReference type="InterPro" id="IPR020598">
    <property type="entry name" value="rRNA_Ade_methylase_Trfase_N"/>
</dbReference>
<evidence type="ECO:0000259" key="8">
    <source>
        <dbReference type="SMART" id="SM00650"/>
    </source>
</evidence>
<comment type="caution">
    <text evidence="9">The sequence shown here is derived from an EMBL/GenBank/DDBJ whole genome shotgun (WGS) entry which is preliminary data.</text>
</comment>
<evidence type="ECO:0000256" key="5">
    <source>
        <dbReference type="PROSITE-ProRule" id="PRU01026"/>
    </source>
</evidence>
<gene>
    <name evidence="9" type="ORF">Aory04_000160000</name>
</gene>
<organism evidence="9 10">
    <name type="scientific">Aspergillus oryzae</name>
    <name type="common">Yellow koji mold</name>
    <dbReference type="NCBI Taxonomy" id="5062"/>
    <lineage>
        <taxon>Eukaryota</taxon>
        <taxon>Fungi</taxon>
        <taxon>Dikarya</taxon>
        <taxon>Ascomycota</taxon>
        <taxon>Pezizomycotina</taxon>
        <taxon>Eurotiomycetes</taxon>
        <taxon>Eurotiomycetidae</taxon>
        <taxon>Eurotiales</taxon>
        <taxon>Aspergillaceae</taxon>
        <taxon>Aspergillus</taxon>
        <taxon>Aspergillus subgen. Circumdati</taxon>
    </lineage>
</organism>
<feature type="region of interest" description="Disordered" evidence="7">
    <location>
        <begin position="1"/>
        <end position="25"/>
    </location>
</feature>
<keyword evidence="2 5" id="KW-0808">Transferase</keyword>
<dbReference type="Gene3D" id="3.40.50.150">
    <property type="entry name" value="Vaccinia Virus protein VP39"/>
    <property type="match status" value="1"/>
</dbReference>
<evidence type="ECO:0000256" key="1">
    <source>
        <dbReference type="ARBA" id="ARBA00022603"/>
    </source>
</evidence>
<evidence type="ECO:0000256" key="3">
    <source>
        <dbReference type="ARBA" id="ARBA00022691"/>
    </source>
</evidence>
<feature type="binding site" evidence="5">
    <location>
        <position position="44"/>
    </location>
    <ligand>
        <name>S-adenosyl-L-methionine</name>
        <dbReference type="ChEBI" id="CHEBI:59789"/>
    </ligand>
</feature>
<dbReference type="EC" id="2.1.1.-" evidence="6"/>
<protein>
    <recommendedName>
        <fullName evidence="6">rRNA adenine N(6)-methyltransferase</fullName>
        <ecNumber evidence="6">2.1.1.-</ecNumber>
    </recommendedName>
</protein>
<dbReference type="GO" id="GO:0005730">
    <property type="term" value="C:nucleolus"/>
    <property type="evidence" value="ECO:0007669"/>
    <property type="project" value="TreeGrafter"/>
</dbReference>
<dbReference type="GO" id="GO:0000179">
    <property type="term" value="F:rRNA (adenine-N6,N6-)-dimethyltransferase activity"/>
    <property type="evidence" value="ECO:0007669"/>
    <property type="project" value="UniProtKB-UniRule"/>
</dbReference>
<evidence type="ECO:0000313" key="9">
    <source>
        <dbReference type="EMBL" id="GMG24331.1"/>
    </source>
</evidence>
<dbReference type="InterPro" id="IPR029063">
    <property type="entry name" value="SAM-dependent_MTases_sf"/>
</dbReference>
<dbReference type="SUPFAM" id="SSF53335">
    <property type="entry name" value="S-adenosyl-L-methionine-dependent methyltransferases"/>
    <property type="match status" value="1"/>
</dbReference>
<keyword evidence="1 5" id="KW-0489">Methyltransferase</keyword>
<name>A0AAN4YDK6_ASPOZ</name>
<feature type="binding site" evidence="5">
    <location>
        <position position="90"/>
    </location>
    <ligand>
        <name>S-adenosyl-L-methionine</name>
        <dbReference type="ChEBI" id="CHEBI:59789"/>
    </ligand>
</feature>
<dbReference type="CDD" id="cd02440">
    <property type="entry name" value="AdoMet_MTases"/>
    <property type="match status" value="1"/>
</dbReference>
<accession>A0AAN4YDK6</accession>
<dbReference type="Pfam" id="PF00398">
    <property type="entry name" value="RrnaAD"/>
    <property type="match status" value="1"/>
</dbReference>
<dbReference type="EMBL" id="BSYA01000010">
    <property type="protein sequence ID" value="GMG24331.1"/>
    <property type="molecule type" value="Genomic_DNA"/>
</dbReference>
<feature type="binding site" evidence="5">
    <location>
        <position position="69"/>
    </location>
    <ligand>
        <name>S-adenosyl-L-methionine</name>
        <dbReference type="ChEBI" id="CHEBI:59789"/>
    </ligand>
</feature>
<dbReference type="PROSITE" id="PS01131">
    <property type="entry name" value="RRNA_A_DIMETH"/>
    <property type="match status" value="1"/>
</dbReference>
<dbReference type="InterPro" id="IPR020596">
    <property type="entry name" value="rRNA_Ade_Mease_Trfase_CS"/>
</dbReference>
<evidence type="ECO:0000256" key="2">
    <source>
        <dbReference type="ARBA" id="ARBA00022679"/>
    </source>
</evidence>
<evidence type="ECO:0000256" key="6">
    <source>
        <dbReference type="RuleBase" id="RU362106"/>
    </source>
</evidence>
<dbReference type="PANTHER" id="PTHR11727:SF7">
    <property type="entry name" value="DIMETHYLADENOSINE TRANSFERASE-RELATED"/>
    <property type="match status" value="1"/>
</dbReference>
<evidence type="ECO:0000256" key="7">
    <source>
        <dbReference type="SAM" id="MobiDB-lite"/>
    </source>
</evidence>
<reference evidence="9" key="1">
    <citation type="submission" date="2023-04" db="EMBL/GenBank/DDBJ databases">
        <title>Aspergillus oryzae NBRC 4228.</title>
        <authorList>
            <person name="Ichikawa N."/>
            <person name="Sato H."/>
            <person name="Tonouchi N."/>
        </authorList>
    </citation>
    <scope>NUCLEOTIDE SEQUENCE</scope>
    <source>
        <strain evidence="9">NBRC 4228</strain>
    </source>
</reference>
<evidence type="ECO:0000256" key="4">
    <source>
        <dbReference type="ARBA" id="ARBA00022884"/>
    </source>
</evidence>
<feature type="compositionally biased region" description="Basic residues" evidence="7">
    <location>
        <begin position="1"/>
        <end position="11"/>
    </location>
</feature>
<dbReference type="Proteomes" id="UP001165205">
    <property type="component" value="Unassembled WGS sequence"/>
</dbReference>
<dbReference type="SMART" id="SM00650">
    <property type="entry name" value="rADc"/>
    <property type="match status" value="1"/>
</dbReference>
<feature type="binding site" evidence="5">
    <location>
        <position position="42"/>
    </location>
    <ligand>
        <name>S-adenosyl-L-methionine</name>
        <dbReference type="ChEBI" id="CHEBI:59789"/>
    </ligand>
</feature>